<proteinExistence type="predicted"/>
<evidence type="ECO:0000313" key="2">
    <source>
        <dbReference type="EMBL" id="KOG91824.1"/>
    </source>
</evidence>
<feature type="transmembrane region" description="Helical" evidence="1">
    <location>
        <begin position="32"/>
        <end position="53"/>
    </location>
</feature>
<dbReference type="EMBL" id="LGUT01000076">
    <property type="protein sequence ID" value="KOG91824.1"/>
    <property type="molecule type" value="Genomic_DNA"/>
</dbReference>
<gene>
    <name evidence="2" type="ORF">ADK38_01030</name>
</gene>
<keyword evidence="3" id="KW-1185">Reference proteome</keyword>
<evidence type="ECO:0008006" key="4">
    <source>
        <dbReference type="Google" id="ProtNLM"/>
    </source>
</evidence>
<comment type="caution">
    <text evidence="2">The sequence shown here is derived from an EMBL/GenBank/DDBJ whole genome shotgun (WGS) entry which is preliminary data.</text>
</comment>
<dbReference type="RefSeq" id="WP_048831367.1">
    <property type="nucleotide sequence ID" value="NZ_JBIRHZ010000005.1"/>
</dbReference>
<organism evidence="2 3">
    <name type="scientific">Streptomyces varsoviensis</name>
    <dbReference type="NCBI Taxonomy" id="67373"/>
    <lineage>
        <taxon>Bacteria</taxon>
        <taxon>Bacillati</taxon>
        <taxon>Actinomycetota</taxon>
        <taxon>Actinomycetes</taxon>
        <taxon>Kitasatosporales</taxon>
        <taxon>Streptomycetaceae</taxon>
        <taxon>Streptomyces</taxon>
    </lineage>
</organism>
<dbReference type="Gene3D" id="3.40.50.2300">
    <property type="match status" value="1"/>
</dbReference>
<dbReference type="SUPFAM" id="SSF53822">
    <property type="entry name" value="Periplasmic binding protein-like I"/>
    <property type="match status" value="1"/>
</dbReference>
<accession>A0ABR5JEP8</accession>
<keyword evidence="1" id="KW-0812">Transmembrane</keyword>
<evidence type="ECO:0000256" key="1">
    <source>
        <dbReference type="SAM" id="Phobius"/>
    </source>
</evidence>
<reference evidence="2 3" key="1">
    <citation type="submission" date="2015-07" db="EMBL/GenBank/DDBJ databases">
        <authorList>
            <person name="Ju K.-S."/>
            <person name="Doroghazi J.R."/>
            <person name="Metcalf W.W."/>
        </authorList>
    </citation>
    <scope>NUCLEOTIDE SEQUENCE [LARGE SCALE GENOMIC DNA]</scope>
    <source>
        <strain evidence="2 3">NRRL B-3589</strain>
    </source>
</reference>
<name>A0ABR5JEP8_9ACTN</name>
<protein>
    <recommendedName>
        <fullName evidence="4">Leucine-binding protein domain-containing protein</fullName>
    </recommendedName>
</protein>
<dbReference type="InterPro" id="IPR028082">
    <property type="entry name" value="Peripla_BP_I"/>
</dbReference>
<sequence length="540" mass="58178">MTPLLAGTLYRLRQALRALAAFCRRLLPEGRLYRRLLAVVTVVVVGVGAYVVYASVIRHDPSCGAGVEERGPKKECTGVTDGTVVFAPPLKQVSERIKAENDAVAGKTPVTIALMVPMISSNPAEQRELVEQVQGAYLAQYRANHRSNNQRPPVRLLLANPGHNYEFWRPVADRLVAAAASETENLRAVTGINISLDATSAALSYLTNTKGIPVVPGPLTGNDFANTAERPHAYRGLARVVPTNTDQAAALESYSTGAKKDETMVVEDIREGDNYLATLRQAFERLARGAKNAPETFRSPQDFNDEGNLSNDFHQMVPDICASDATTVYFAGRPVQLRQFLVELGKRTCDKHYTVVSGSHAATLTVDAEFADEWSSLTRGAGITVRYAGLAHPDAWSEGSPGTTREAREAFKEFSDLAAEFAPGSSHPIGPVSLTDSRTMVTYDSVITAVAGIRNTTVGAIRMPTLAEVAGGWLRLHGTHTVHGASGSICLDRYGNPYNKAIPIVHLDPVAKKAVFDRLAWPQGRPSPANCTAPNKPGGN</sequence>
<evidence type="ECO:0000313" key="3">
    <source>
        <dbReference type="Proteomes" id="UP000037020"/>
    </source>
</evidence>
<dbReference type="Proteomes" id="UP000037020">
    <property type="component" value="Unassembled WGS sequence"/>
</dbReference>
<keyword evidence="1" id="KW-0472">Membrane</keyword>
<keyword evidence="1" id="KW-1133">Transmembrane helix</keyword>